<name>A0A147JTJ2_HADYE</name>
<accession>A0A147JTJ2</accession>
<dbReference type="Proteomes" id="UP000074294">
    <property type="component" value="Unassembled WGS sequence"/>
</dbReference>
<sequence length="79" mass="8987">MERNDPRALQLEERLNSLSARISELERRIAALERNLTPSKPSGQQPAQPAQPQPKTGTGHSYLSRAISLAKRDYDRKYK</sequence>
<proteinExistence type="predicted"/>
<gene>
    <name evidence="2" type="ORF">APZ16_01335</name>
</gene>
<feature type="compositionally biased region" description="Low complexity" evidence="1">
    <location>
        <begin position="38"/>
        <end position="58"/>
    </location>
</feature>
<organism evidence="2 3">
    <name type="scientific">Hadarchaeum yellowstonense</name>
    <dbReference type="NCBI Taxonomy" id="1776334"/>
    <lineage>
        <taxon>Archaea</taxon>
        <taxon>Methanobacteriati</taxon>
        <taxon>Candidatus Hadarchaeota</taxon>
        <taxon>Candidatus Hadarchaeia</taxon>
        <taxon>Candidatus Hadarchaeales</taxon>
        <taxon>Candidatus Hadarchaeaceae</taxon>
        <taxon>Candidatus Hadarchaeum</taxon>
    </lineage>
</organism>
<evidence type="ECO:0000313" key="3">
    <source>
        <dbReference type="Proteomes" id="UP000074294"/>
    </source>
</evidence>
<evidence type="ECO:0000256" key="1">
    <source>
        <dbReference type="SAM" id="MobiDB-lite"/>
    </source>
</evidence>
<comment type="caution">
    <text evidence="2">The sequence shown here is derived from an EMBL/GenBank/DDBJ whole genome shotgun (WGS) entry which is preliminary data.</text>
</comment>
<dbReference type="AlphaFoldDB" id="A0A147JTJ2"/>
<dbReference type="STRING" id="1776334.APZ16_01335"/>
<protein>
    <submittedName>
        <fullName evidence="2">Uncharacterized protein</fullName>
    </submittedName>
</protein>
<reference evidence="2 3" key="1">
    <citation type="journal article" date="2016" name="Nat. Microbiol.">
        <title>Genomic inference of the metabolism of cosmopolitan subsurface Archaea, Hadesarchaea.</title>
        <authorList>
            <person name="Baker B.J."/>
            <person name="Saw J.H."/>
            <person name="Lind A.E."/>
            <person name="Lazar C.S."/>
            <person name="Hinrichs K.-U."/>
            <person name="Teske A.P."/>
            <person name="Ettema T.J."/>
        </authorList>
    </citation>
    <scope>NUCLEOTIDE SEQUENCE [LARGE SCALE GENOMIC DNA]</scope>
</reference>
<feature type="region of interest" description="Disordered" evidence="1">
    <location>
        <begin position="32"/>
        <end position="79"/>
    </location>
</feature>
<dbReference type="EMBL" id="LQMQ01000055">
    <property type="protein sequence ID" value="KUO39819.1"/>
    <property type="molecule type" value="Genomic_DNA"/>
</dbReference>
<feature type="compositionally biased region" description="Basic and acidic residues" evidence="1">
    <location>
        <begin position="70"/>
        <end position="79"/>
    </location>
</feature>
<evidence type="ECO:0000313" key="2">
    <source>
        <dbReference type="EMBL" id="KUO39819.1"/>
    </source>
</evidence>